<dbReference type="GO" id="GO:0009007">
    <property type="term" value="F:site-specific DNA-methyltransferase (adenine-specific) activity"/>
    <property type="evidence" value="ECO:0007669"/>
    <property type="project" value="UniProtKB-EC"/>
</dbReference>
<dbReference type="EMBL" id="SACR01000007">
    <property type="protein sequence ID" value="RVU43368.1"/>
    <property type="molecule type" value="Genomic_DNA"/>
</dbReference>
<dbReference type="Pfam" id="PF12161">
    <property type="entry name" value="HsdM_N"/>
    <property type="match status" value="1"/>
</dbReference>
<dbReference type="InterPro" id="IPR004546">
    <property type="entry name" value="Restrct_endonuc_T1M"/>
</dbReference>
<dbReference type="GO" id="GO:0003677">
    <property type="term" value="F:DNA binding"/>
    <property type="evidence" value="ECO:0007669"/>
    <property type="project" value="InterPro"/>
</dbReference>
<organism evidence="11 12">
    <name type="scientific">Rubrivivax rivuli</name>
    <dbReference type="NCBI Taxonomy" id="1862385"/>
    <lineage>
        <taxon>Bacteria</taxon>
        <taxon>Pseudomonadati</taxon>
        <taxon>Pseudomonadota</taxon>
        <taxon>Betaproteobacteria</taxon>
        <taxon>Burkholderiales</taxon>
        <taxon>Sphaerotilaceae</taxon>
        <taxon>Rubrivivax</taxon>
    </lineage>
</organism>
<accession>A0A437R9A5</accession>
<dbReference type="SUPFAM" id="SSF53335">
    <property type="entry name" value="S-adenosyl-L-methionine-dependent methyltransferases"/>
    <property type="match status" value="1"/>
</dbReference>
<feature type="coiled-coil region" evidence="8">
    <location>
        <begin position="480"/>
        <end position="507"/>
    </location>
</feature>
<reference evidence="11 12" key="1">
    <citation type="submission" date="2019-01" db="EMBL/GenBank/DDBJ databases">
        <authorList>
            <person name="Chen W.-M."/>
        </authorList>
    </citation>
    <scope>NUCLEOTIDE SEQUENCE [LARGE SCALE GENOMIC DNA]</scope>
    <source>
        <strain evidence="11 12">KYPY4</strain>
    </source>
</reference>
<comment type="similarity">
    <text evidence="1">Belongs to the N(4)/N(6)-methyltransferase family.</text>
</comment>
<evidence type="ECO:0000256" key="1">
    <source>
        <dbReference type="ARBA" id="ARBA00006594"/>
    </source>
</evidence>
<dbReference type="PROSITE" id="PS00092">
    <property type="entry name" value="N6_MTASE"/>
    <property type="match status" value="1"/>
</dbReference>
<dbReference type="InterPro" id="IPR038333">
    <property type="entry name" value="T1MK-like_N_sf"/>
</dbReference>
<evidence type="ECO:0000313" key="11">
    <source>
        <dbReference type="EMBL" id="RVU43368.1"/>
    </source>
</evidence>
<evidence type="ECO:0000256" key="4">
    <source>
        <dbReference type="ARBA" id="ARBA00022679"/>
    </source>
</evidence>
<dbReference type="PANTHER" id="PTHR42933">
    <property type="entry name" value="SLR6095 PROTEIN"/>
    <property type="match status" value="1"/>
</dbReference>
<comment type="catalytic activity">
    <reaction evidence="7">
        <text>a 2'-deoxyadenosine in DNA + S-adenosyl-L-methionine = an N(6)-methyl-2'-deoxyadenosine in DNA + S-adenosyl-L-homocysteine + H(+)</text>
        <dbReference type="Rhea" id="RHEA:15197"/>
        <dbReference type="Rhea" id="RHEA-COMP:12418"/>
        <dbReference type="Rhea" id="RHEA-COMP:12419"/>
        <dbReference type="ChEBI" id="CHEBI:15378"/>
        <dbReference type="ChEBI" id="CHEBI:57856"/>
        <dbReference type="ChEBI" id="CHEBI:59789"/>
        <dbReference type="ChEBI" id="CHEBI:90615"/>
        <dbReference type="ChEBI" id="CHEBI:90616"/>
        <dbReference type="EC" id="2.1.1.72"/>
    </reaction>
</comment>
<keyword evidence="3 11" id="KW-0489">Methyltransferase</keyword>
<proteinExistence type="inferred from homology"/>
<comment type="caution">
    <text evidence="11">The sequence shown here is derived from an EMBL/GenBank/DDBJ whole genome shotgun (WGS) entry which is preliminary data.</text>
</comment>
<dbReference type="PANTHER" id="PTHR42933:SF3">
    <property type="entry name" value="TYPE I RESTRICTION ENZYME MJAVIII METHYLASE SUBUNIT"/>
    <property type="match status" value="1"/>
</dbReference>
<keyword evidence="5" id="KW-0949">S-adenosyl-L-methionine</keyword>
<dbReference type="GO" id="GO:0008170">
    <property type="term" value="F:N-methyltransferase activity"/>
    <property type="evidence" value="ECO:0007669"/>
    <property type="project" value="InterPro"/>
</dbReference>
<dbReference type="InterPro" id="IPR022749">
    <property type="entry name" value="D12N6_MeTrfase_N"/>
</dbReference>
<evidence type="ECO:0000256" key="2">
    <source>
        <dbReference type="ARBA" id="ARBA00011900"/>
    </source>
</evidence>
<dbReference type="Gene3D" id="1.20.1260.30">
    <property type="match status" value="1"/>
</dbReference>
<dbReference type="PRINTS" id="PR00507">
    <property type="entry name" value="N12N6MTFRASE"/>
</dbReference>
<feature type="domain" description="N6 adenine-specific DNA methyltransferase N-terminal" evidence="10">
    <location>
        <begin position="20"/>
        <end position="153"/>
    </location>
</feature>
<evidence type="ECO:0000256" key="7">
    <source>
        <dbReference type="ARBA" id="ARBA00047942"/>
    </source>
</evidence>
<keyword evidence="8" id="KW-0175">Coiled coil</keyword>
<evidence type="ECO:0000256" key="8">
    <source>
        <dbReference type="SAM" id="Coils"/>
    </source>
</evidence>
<evidence type="ECO:0000259" key="9">
    <source>
        <dbReference type="Pfam" id="PF02384"/>
    </source>
</evidence>
<dbReference type="InterPro" id="IPR003356">
    <property type="entry name" value="DNA_methylase_A-5"/>
</dbReference>
<dbReference type="OrthoDB" id="9784823at2"/>
<evidence type="ECO:0000313" key="12">
    <source>
        <dbReference type="Proteomes" id="UP000285575"/>
    </source>
</evidence>
<evidence type="ECO:0000256" key="5">
    <source>
        <dbReference type="ARBA" id="ARBA00022691"/>
    </source>
</evidence>
<feature type="domain" description="DNA methylase adenine-specific" evidence="9">
    <location>
        <begin position="169"/>
        <end position="475"/>
    </location>
</feature>
<dbReference type="InterPro" id="IPR002052">
    <property type="entry name" value="DNA_methylase_N6_adenine_CS"/>
</dbReference>
<dbReference type="Pfam" id="PF02384">
    <property type="entry name" value="N6_Mtase"/>
    <property type="match status" value="1"/>
</dbReference>
<dbReference type="InterPro" id="IPR051537">
    <property type="entry name" value="DNA_Adenine_Mtase"/>
</dbReference>
<dbReference type="GO" id="GO:0009307">
    <property type="term" value="P:DNA restriction-modification system"/>
    <property type="evidence" value="ECO:0007669"/>
    <property type="project" value="UniProtKB-KW"/>
</dbReference>
<keyword evidence="6" id="KW-0680">Restriction system</keyword>
<dbReference type="GO" id="GO:0032259">
    <property type="term" value="P:methylation"/>
    <property type="evidence" value="ECO:0007669"/>
    <property type="project" value="UniProtKB-KW"/>
</dbReference>
<dbReference type="Gene3D" id="3.40.50.150">
    <property type="entry name" value="Vaccinia Virus protein VP39"/>
    <property type="match status" value="1"/>
</dbReference>
<evidence type="ECO:0000259" key="10">
    <source>
        <dbReference type="Pfam" id="PF12161"/>
    </source>
</evidence>
<dbReference type="NCBIfam" id="TIGR00497">
    <property type="entry name" value="hsdM"/>
    <property type="match status" value="1"/>
</dbReference>
<name>A0A437R9A5_9BURK</name>
<dbReference type="Proteomes" id="UP000285575">
    <property type="component" value="Unassembled WGS sequence"/>
</dbReference>
<gene>
    <name evidence="11" type="ORF">EOE66_20715</name>
</gene>
<dbReference type="EC" id="2.1.1.72" evidence="2"/>
<dbReference type="RefSeq" id="WP_128230652.1">
    <property type="nucleotide sequence ID" value="NZ_SACR01000007.1"/>
</dbReference>
<evidence type="ECO:0000256" key="6">
    <source>
        <dbReference type="ARBA" id="ARBA00022747"/>
    </source>
</evidence>
<dbReference type="AlphaFoldDB" id="A0A437R9A5"/>
<evidence type="ECO:0000256" key="3">
    <source>
        <dbReference type="ARBA" id="ARBA00022603"/>
    </source>
</evidence>
<protein>
    <recommendedName>
        <fullName evidence="2">site-specific DNA-methyltransferase (adenine-specific)</fullName>
        <ecNumber evidence="2">2.1.1.72</ecNumber>
    </recommendedName>
</protein>
<sequence length="511" mass="57422">MNDLTTPQLAQAAVSQDDINAAVWAACDTFRGTVDPSIYKDYVLTMLFLKYVSDVWQDHYDNYKAQYGDHPELIAEMLKNERFVLPASASFYALHALRHTPGNGERIDKALHAIEDANLSKLRDVFQDISFNSNKLGDEQQKNDILRHLLEDFAKPALNLREGRVGNLDVIGNAYEFLIKNFASTSGKKAGEFYTPPEVSTLMARLMAPQPGDEICDPTCGSGSLLMKCGRLIREGAGSRKYALYGQEAIGSTWALAKMNMFLHGEDNHRIEWGDTIRNPKLLDGTNSLKHFDIVVANPPFSLEKWGFEGADADKFSRFRRGVPPRTKGDYAFILHMVETMKPCTGRMAVVVPHGVLFRGAAEGRIRQQLIEENLLDVVIGLPEKLFYGTGIPAAVLLLRKNKVDDHVLFIDASRDFEAGKNQNVLREADLQRIQATVAARQAVPRYAHLATQAQIAENDFNLNIPRYVDTFQEEAPIDLMAVRRERLELKADLARLETQMDAYLKELGYE</sequence>
<keyword evidence="4 11" id="KW-0808">Transferase</keyword>
<keyword evidence="12" id="KW-1185">Reference proteome</keyword>
<dbReference type="InterPro" id="IPR029063">
    <property type="entry name" value="SAM-dependent_MTases_sf"/>
</dbReference>